<sequence length="82" mass="8846">MESKRGSMEAFGAWVNPIVTRTVLWLRNLFVHTPCLARSALLTLTLLPPPSLSLSLSLSAFLLLPAGRTAAAVPAWLHAPLL</sequence>
<dbReference type="HOGENOM" id="CLU_2558705_0_0_1"/>
<evidence type="ECO:0000313" key="2">
    <source>
        <dbReference type="Proteomes" id="UP000002668"/>
    </source>
</evidence>
<dbReference type="Proteomes" id="UP000002668">
    <property type="component" value="Genome"/>
</dbReference>
<dbReference type="VEuPathDB" id="FungiDB:LEMA_uP020200.1"/>
<dbReference type="EMBL" id="FP929138">
    <property type="protein sequence ID" value="CBY00890.1"/>
    <property type="molecule type" value="Genomic_DNA"/>
</dbReference>
<reference evidence="2" key="1">
    <citation type="journal article" date="2011" name="Nat. Commun.">
        <title>Effector diversification within compartments of the Leptosphaeria maculans genome affected by Repeat-Induced Point mutations.</title>
        <authorList>
            <person name="Rouxel T."/>
            <person name="Grandaubert J."/>
            <person name="Hane J.K."/>
            <person name="Hoede C."/>
            <person name="van de Wouw A.P."/>
            <person name="Couloux A."/>
            <person name="Dominguez V."/>
            <person name="Anthouard V."/>
            <person name="Bally P."/>
            <person name="Bourras S."/>
            <person name="Cozijnsen A.J."/>
            <person name="Ciuffetti L.M."/>
            <person name="Degrave A."/>
            <person name="Dilmaghani A."/>
            <person name="Duret L."/>
            <person name="Fudal I."/>
            <person name="Goodwin S.B."/>
            <person name="Gout L."/>
            <person name="Glaser N."/>
            <person name="Linglin J."/>
            <person name="Kema G.H.J."/>
            <person name="Lapalu N."/>
            <person name="Lawrence C.B."/>
            <person name="May K."/>
            <person name="Meyer M."/>
            <person name="Ollivier B."/>
            <person name="Poulain J."/>
            <person name="Schoch C.L."/>
            <person name="Simon A."/>
            <person name="Spatafora J.W."/>
            <person name="Stachowiak A."/>
            <person name="Turgeon B.G."/>
            <person name="Tyler B.M."/>
            <person name="Vincent D."/>
            <person name="Weissenbach J."/>
            <person name="Amselem J."/>
            <person name="Quesneville H."/>
            <person name="Oliver R.P."/>
            <person name="Wincker P."/>
            <person name="Balesdent M.-H."/>
            <person name="Howlett B.J."/>
        </authorList>
    </citation>
    <scope>NUCLEOTIDE SEQUENCE [LARGE SCALE GENOMIC DNA]</scope>
    <source>
        <strain evidence="2">JN3 / isolate v23.1.3 / race Av1-4-5-6-7-8</strain>
    </source>
</reference>
<proteinExistence type="predicted"/>
<evidence type="ECO:0000313" key="1">
    <source>
        <dbReference type="EMBL" id="CBY00890.1"/>
    </source>
</evidence>
<keyword evidence="2" id="KW-1185">Reference proteome</keyword>
<protein>
    <submittedName>
        <fullName evidence="1">Predicted protein</fullName>
    </submittedName>
</protein>
<organism evidence="2">
    <name type="scientific">Leptosphaeria maculans (strain JN3 / isolate v23.1.3 / race Av1-4-5-6-7-8)</name>
    <name type="common">Blackleg fungus</name>
    <name type="synonym">Phoma lingam</name>
    <dbReference type="NCBI Taxonomy" id="985895"/>
    <lineage>
        <taxon>Eukaryota</taxon>
        <taxon>Fungi</taxon>
        <taxon>Dikarya</taxon>
        <taxon>Ascomycota</taxon>
        <taxon>Pezizomycotina</taxon>
        <taxon>Dothideomycetes</taxon>
        <taxon>Pleosporomycetidae</taxon>
        <taxon>Pleosporales</taxon>
        <taxon>Pleosporineae</taxon>
        <taxon>Leptosphaeriaceae</taxon>
        <taxon>Plenodomus</taxon>
        <taxon>Plenodomus lingam/Leptosphaeria maculans species complex</taxon>
    </lineage>
</organism>
<dbReference type="InParanoid" id="E5AB49"/>
<dbReference type="AlphaFoldDB" id="E5AB49"/>
<name>E5AB49_LEPMJ</name>
<accession>E5AB49</accession>
<gene>
    <name evidence="1" type="ORF">LEMA_uP020200.1</name>
</gene>